<evidence type="ECO:0000313" key="1">
    <source>
        <dbReference type="EMBL" id="GBG22690.1"/>
    </source>
</evidence>
<gene>
    <name evidence="1" type="ORF">NIES4072_64020</name>
</gene>
<dbReference type="AlphaFoldDB" id="A0A2R5FVB2"/>
<accession>A0A2R5FVB2</accession>
<dbReference type="OrthoDB" id="489903at2"/>
<dbReference type="RefSeq" id="WP_109012371.1">
    <property type="nucleotide sequence ID" value="NZ_BDUD01000001.1"/>
</dbReference>
<dbReference type="Proteomes" id="UP000245124">
    <property type="component" value="Unassembled WGS sequence"/>
</dbReference>
<name>A0A2R5FVB2_NOSCO</name>
<organism evidence="1 2">
    <name type="scientific">Nostoc commune NIES-4072</name>
    <dbReference type="NCBI Taxonomy" id="2005467"/>
    <lineage>
        <taxon>Bacteria</taxon>
        <taxon>Bacillati</taxon>
        <taxon>Cyanobacteriota</taxon>
        <taxon>Cyanophyceae</taxon>
        <taxon>Nostocales</taxon>
        <taxon>Nostocaceae</taxon>
        <taxon>Nostoc</taxon>
    </lineage>
</organism>
<evidence type="ECO:0000313" key="2">
    <source>
        <dbReference type="Proteomes" id="UP000245124"/>
    </source>
</evidence>
<reference evidence="1 2" key="1">
    <citation type="submission" date="2017-06" db="EMBL/GenBank/DDBJ databases">
        <title>Genome sequencing of cyanobaciteial culture collection at National Institute for Environmental Studies (NIES).</title>
        <authorList>
            <person name="Hirose Y."/>
            <person name="Shimura Y."/>
            <person name="Fujisawa T."/>
            <person name="Nakamura Y."/>
            <person name="Kawachi M."/>
        </authorList>
    </citation>
    <scope>NUCLEOTIDE SEQUENCE [LARGE SCALE GENOMIC DNA]</scope>
    <source>
        <strain evidence="1 2">NIES-4072</strain>
    </source>
</reference>
<comment type="caution">
    <text evidence="1">The sequence shown here is derived from an EMBL/GenBank/DDBJ whole genome shotgun (WGS) entry which is preliminary data.</text>
</comment>
<proteinExistence type="predicted"/>
<dbReference type="EMBL" id="BDUD01000001">
    <property type="protein sequence ID" value="GBG22690.1"/>
    <property type="molecule type" value="Genomic_DNA"/>
</dbReference>
<sequence length="93" mass="10830">MKLPNDPLVIITFVLALGGHVTWGIVFFTNSIKRRYAAERDFNHLKNNQKQITDNIAFGFREIDERFDRTDRDLLEIKAYLIGKGIIGKQHEQ</sequence>
<keyword evidence="2" id="KW-1185">Reference proteome</keyword>
<protein>
    <submittedName>
        <fullName evidence="1">Uncharacterized protein</fullName>
    </submittedName>
</protein>